<dbReference type="AlphaFoldDB" id="A0A3G7TSW9"/>
<evidence type="ECO:0000313" key="1">
    <source>
        <dbReference type="EMBL" id="AZE49538.1"/>
    </source>
</evidence>
<proteinExistence type="predicted"/>
<name>A0A3G7TSW9_9PSED</name>
<accession>A0A3G7TSW9</accession>
<sequence>MFLQFYPEQLSALDNVPVHSGRMPGKFSIRSGLNLVHANFFQTFVGATGLLQAADFT</sequence>
<protein>
    <submittedName>
        <fullName evidence="1">Uncharacterized protein</fullName>
    </submittedName>
</protein>
<evidence type="ECO:0000313" key="2">
    <source>
        <dbReference type="Proteomes" id="UP000268048"/>
    </source>
</evidence>
<reference evidence="1 2" key="1">
    <citation type="submission" date="2018-03" db="EMBL/GenBank/DDBJ databases">
        <title>Diversity of phytobeneficial traits revealed by whole-genome analysis of worldwide-isolated phenazine-producing Pseudomonas spp.</title>
        <authorList>
            <person name="Biessy A."/>
            <person name="Novinscak A."/>
            <person name="Blom J."/>
            <person name="Leger G."/>
            <person name="Thomashow L.S."/>
            <person name="Cazorla F.M."/>
            <person name="Josic D."/>
            <person name="Filion M."/>
        </authorList>
    </citation>
    <scope>NUCLEOTIDE SEQUENCE [LARGE SCALE GENOMIC DNA]</scope>
    <source>
        <strain evidence="1 2">B25</strain>
    </source>
</reference>
<dbReference type="EMBL" id="CP027753">
    <property type="protein sequence ID" value="AZE49538.1"/>
    <property type="molecule type" value="Genomic_DNA"/>
</dbReference>
<gene>
    <name evidence="1" type="ORF">C4K04_3869</name>
</gene>
<organism evidence="1 2">
    <name type="scientific">Pseudomonas chlororaphis</name>
    <dbReference type="NCBI Taxonomy" id="587753"/>
    <lineage>
        <taxon>Bacteria</taxon>
        <taxon>Pseudomonadati</taxon>
        <taxon>Pseudomonadota</taxon>
        <taxon>Gammaproteobacteria</taxon>
        <taxon>Pseudomonadales</taxon>
        <taxon>Pseudomonadaceae</taxon>
        <taxon>Pseudomonas</taxon>
    </lineage>
</organism>
<dbReference type="Proteomes" id="UP000268048">
    <property type="component" value="Chromosome"/>
</dbReference>